<comment type="caution">
    <text evidence="1">The sequence shown here is derived from an EMBL/GenBank/DDBJ whole genome shotgun (WGS) entry which is preliminary data.</text>
</comment>
<evidence type="ECO:0000313" key="1">
    <source>
        <dbReference type="EMBL" id="KAF6004702.1"/>
    </source>
</evidence>
<organism evidence="1 2">
    <name type="scientific">Cyanidiococcus yangmingshanensis</name>
    <dbReference type="NCBI Taxonomy" id="2690220"/>
    <lineage>
        <taxon>Eukaryota</taxon>
        <taxon>Rhodophyta</taxon>
        <taxon>Bangiophyceae</taxon>
        <taxon>Cyanidiales</taxon>
        <taxon>Cyanidiaceae</taxon>
        <taxon>Cyanidiococcus</taxon>
    </lineage>
</organism>
<proteinExistence type="predicted"/>
<gene>
    <name evidence="1" type="ORF">F1559_000144</name>
</gene>
<dbReference type="AlphaFoldDB" id="A0A7J7INJ1"/>
<dbReference type="EMBL" id="VWRR01000002">
    <property type="protein sequence ID" value="KAF6004702.1"/>
    <property type="molecule type" value="Genomic_DNA"/>
</dbReference>
<dbReference type="Proteomes" id="UP000530660">
    <property type="component" value="Unassembled WGS sequence"/>
</dbReference>
<accession>A0A7J7INJ1</accession>
<name>A0A7J7INJ1_9RHOD</name>
<protein>
    <submittedName>
        <fullName evidence="1">Uncharacterized protein</fullName>
    </submittedName>
</protein>
<keyword evidence="2" id="KW-1185">Reference proteome</keyword>
<reference evidence="1 2" key="1">
    <citation type="journal article" date="2020" name="J. Phycol.">
        <title>Comparative genome analysis reveals Cyanidiococcus gen. nov., a new extremophilic red algal genus sister to Cyanidioschyzon (Cyanidioschyzonaceae, Rhodophyta).</title>
        <authorList>
            <person name="Liu S.-L."/>
            <person name="Chiang Y.-R."/>
            <person name="Yoon H.S."/>
            <person name="Fu H.-Y."/>
        </authorList>
    </citation>
    <scope>NUCLEOTIDE SEQUENCE [LARGE SCALE GENOMIC DNA]</scope>
    <source>
        <strain evidence="1 2">THAL066</strain>
    </source>
</reference>
<evidence type="ECO:0000313" key="2">
    <source>
        <dbReference type="Proteomes" id="UP000530660"/>
    </source>
</evidence>
<sequence>MTIWVAVIQPFVCASERLVFWTASIPAADGSVPVSLRIQQSIAQFLPRDGTGTVDVGTGVVQRQEGPVLEQTSCGWLQSEANVVAPSVTALASVRVYSLLGAGWVPWHGVYRHGLRVIAENNAELWVLLPFHDDETY</sequence>